<dbReference type="InterPro" id="IPR036691">
    <property type="entry name" value="Endo/exonu/phosph_ase_sf"/>
</dbReference>
<dbReference type="Pfam" id="PF03372">
    <property type="entry name" value="Exo_endo_phos"/>
    <property type="match status" value="1"/>
</dbReference>
<sequence length="330" mass="34815">MTATAPAAPAPPSLRPRHRFGAWAAGLLLAAPAVVTGCRLLDTDAVTPVPQLLALLPWLTVPAALAVLLAAAARRRPLTLLAVVVLGATAWSSLPHAPRTVTSHGPPLARVKVIASNVEFGQGTDALTDIVRREHPQLVFVSECDRACGRTLTTAFAAELPHHAAVEADGSVGSVLLSAYPLVDRGTIPATMGMPGATADIAGTPVRLQLAHPMPPLAHQVPLWKRELRRIADTAARQTGPTLVAGDFNASQDHAALRAVLDAGRLHDAARSADASRTPTWPMEGPLPPFVQIDHVLVSDDFTVRDVRFLDVAGSDHRAVLTDLDLRAPR</sequence>
<dbReference type="SUPFAM" id="SSF56219">
    <property type="entry name" value="DNase I-like"/>
    <property type="match status" value="1"/>
</dbReference>
<accession>A0A0L8KQW5</accession>
<reference evidence="3 4" key="1">
    <citation type="submission" date="2015-06" db="EMBL/GenBank/DDBJ databases">
        <authorList>
            <person name="Hoefler B.C."/>
            <person name="Straight P.D."/>
        </authorList>
    </citation>
    <scope>NUCLEOTIDE SEQUENCE [LARGE SCALE GENOMIC DNA]</scope>
    <source>
        <strain evidence="3 4">NRRL 3427</strain>
    </source>
</reference>
<gene>
    <name evidence="3" type="ORF">ADK34_13845</name>
</gene>
<feature type="transmembrane region" description="Helical" evidence="1">
    <location>
        <begin position="78"/>
        <end position="94"/>
    </location>
</feature>
<dbReference type="InterPro" id="IPR005135">
    <property type="entry name" value="Endo/exonuclease/phosphatase"/>
</dbReference>
<evidence type="ECO:0000313" key="3">
    <source>
        <dbReference type="EMBL" id="KOG28307.1"/>
    </source>
</evidence>
<protein>
    <submittedName>
        <fullName evidence="3">Membrane protein</fullName>
    </submittedName>
</protein>
<feature type="domain" description="Endonuclease/exonuclease/phosphatase" evidence="2">
    <location>
        <begin position="117"/>
        <end position="317"/>
    </location>
</feature>
<dbReference type="EMBL" id="LGUP01000116">
    <property type="protein sequence ID" value="KOG28307.1"/>
    <property type="molecule type" value="Genomic_DNA"/>
</dbReference>
<dbReference type="RefSeq" id="WP_051786706.1">
    <property type="nucleotide sequence ID" value="NZ_LGUP01000116.1"/>
</dbReference>
<dbReference type="Proteomes" id="UP000037023">
    <property type="component" value="Unassembled WGS sequence"/>
</dbReference>
<dbReference type="PATRIC" id="fig|1938.6.peg.2999"/>
<dbReference type="AlphaFoldDB" id="A0A0L8KQW5"/>
<organism evidence="3 4">
    <name type="scientific">Streptomyces viridochromogenes</name>
    <dbReference type="NCBI Taxonomy" id="1938"/>
    <lineage>
        <taxon>Bacteria</taxon>
        <taxon>Bacillati</taxon>
        <taxon>Actinomycetota</taxon>
        <taxon>Actinomycetes</taxon>
        <taxon>Kitasatosporales</taxon>
        <taxon>Streptomycetaceae</taxon>
        <taxon>Streptomyces</taxon>
    </lineage>
</organism>
<keyword evidence="1" id="KW-0812">Transmembrane</keyword>
<comment type="caution">
    <text evidence="3">The sequence shown here is derived from an EMBL/GenBank/DDBJ whole genome shotgun (WGS) entry which is preliminary data.</text>
</comment>
<keyword evidence="1" id="KW-0472">Membrane</keyword>
<dbReference type="GO" id="GO:0003824">
    <property type="term" value="F:catalytic activity"/>
    <property type="evidence" value="ECO:0007669"/>
    <property type="project" value="InterPro"/>
</dbReference>
<evidence type="ECO:0000256" key="1">
    <source>
        <dbReference type="SAM" id="Phobius"/>
    </source>
</evidence>
<name>A0A0L8KQW5_STRVR</name>
<evidence type="ECO:0000313" key="4">
    <source>
        <dbReference type="Proteomes" id="UP000037023"/>
    </source>
</evidence>
<evidence type="ECO:0000259" key="2">
    <source>
        <dbReference type="Pfam" id="PF03372"/>
    </source>
</evidence>
<keyword evidence="1" id="KW-1133">Transmembrane helix</keyword>
<dbReference type="Gene3D" id="3.60.10.10">
    <property type="entry name" value="Endonuclease/exonuclease/phosphatase"/>
    <property type="match status" value="1"/>
</dbReference>
<proteinExistence type="predicted"/>
<feature type="transmembrane region" description="Helical" evidence="1">
    <location>
        <begin position="53"/>
        <end position="71"/>
    </location>
</feature>